<gene>
    <name evidence="2" type="ORF">SADUNF_Sadunf08G0147100</name>
</gene>
<feature type="region of interest" description="Disordered" evidence="1">
    <location>
        <begin position="88"/>
        <end position="113"/>
    </location>
</feature>
<proteinExistence type="predicted"/>
<name>A0A835K146_9ROSI</name>
<sequence>MDVESPQQNVELGLHDIDVPLTKQDFASSSKKPLLLEPITLAPIPPSRTQAATPSQSQTIKHLLYEDDTPMQRTDTTAVPLKVIPLLDPNASTMSKGDDPPKKHHYPSKSHDD</sequence>
<evidence type="ECO:0000313" key="2">
    <source>
        <dbReference type="EMBL" id="KAF9677816.1"/>
    </source>
</evidence>
<keyword evidence="3" id="KW-1185">Reference proteome</keyword>
<dbReference type="Proteomes" id="UP000657918">
    <property type="component" value="Chromosome 8"/>
</dbReference>
<evidence type="ECO:0000256" key="1">
    <source>
        <dbReference type="SAM" id="MobiDB-lite"/>
    </source>
</evidence>
<evidence type="ECO:0000313" key="3">
    <source>
        <dbReference type="Proteomes" id="UP000657918"/>
    </source>
</evidence>
<organism evidence="2 3">
    <name type="scientific">Salix dunnii</name>
    <dbReference type="NCBI Taxonomy" id="1413687"/>
    <lineage>
        <taxon>Eukaryota</taxon>
        <taxon>Viridiplantae</taxon>
        <taxon>Streptophyta</taxon>
        <taxon>Embryophyta</taxon>
        <taxon>Tracheophyta</taxon>
        <taxon>Spermatophyta</taxon>
        <taxon>Magnoliopsida</taxon>
        <taxon>eudicotyledons</taxon>
        <taxon>Gunneridae</taxon>
        <taxon>Pentapetalae</taxon>
        <taxon>rosids</taxon>
        <taxon>fabids</taxon>
        <taxon>Malpighiales</taxon>
        <taxon>Salicaceae</taxon>
        <taxon>Saliceae</taxon>
        <taxon>Salix</taxon>
    </lineage>
</organism>
<dbReference type="EMBL" id="JADGMS010000008">
    <property type="protein sequence ID" value="KAF9677816.1"/>
    <property type="molecule type" value="Genomic_DNA"/>
</dbReference>
<feature type="compositionally biased region" description="Basic residues" evidence="1">
    <location>
        <begin position="102"/>
        <end position="113"/>
    </location>
</feature>
<dbReference type="AlphaFoldDB" id="A0A835K146"/>
<reference evidence="2 3" key="1">
    <citation type="submission" date="2020-10" db="EMBL/GenBank/DDBJ databases">
        <title>Plant Genome Project.</title>
        <authorList>
            <person name="Zhang R.-G."/>
        </authorList>
    </citation>
    <scope>NUCLEOTIDE SEQUENCE [LARGE SCALE GENOMIC DNA]</scope>
    <source>
        <strain evidence="2">FAFU-HL-1</strain>
        <tissue evidence="2">Leaf</tissue>
    </source>
</reference>
<accession>A0A835K146</accession>
<comment type="caution">
    <text evidence="2">The sequence shown here is derived from an EMBL/GenBank/DDBJ whole genome shotgun (WGS) entry which is preliminary data.</text>
</comment>
<protein>
    <submittedName>
        <fullName evidence="2">Uncharacterized protein</fullName>
    </submittedName>
</protein>